<evidence type="ECO:0000256" key="1">
    <source>
        <dbReference type="ARBA" id="ARBA00038310"/>
    </source>
</evidence>
<accession>A0ABT2UUG6</accession>
<dbReference type="InterPro" id="IPR006680">
    <property type="entry name" value="Amidohydro-rel"/>
</dbReference>
<dbReference type="Proteomes" id="UP001652445">
    <property type="component" value="Unassembled WGS sequence"/>
</dbReference>
<reference evidence="3 4" key="1">
    <citation type="submission" date="2022-09" db="EMBL/GenBank/DDBJ databases">
        <authorList>
            <person name="Han X.L."/>
            <person name="Wang Q."/>
            <person name="Lu T."/>
        </authorList>
    </citation>
    <scope>NUCLEOTIDE SEQUENCE [LARGE SCALE GENOMIC DNA]</scope>
    <source>
        <strain evidence="3 4">WQ 127069</strain>
    </source>
</reference>
<name>A0ABT2UUG6_9BACL</name>
<dbReference type="PANTHER" id="PTHR43569">
    <property type="entry name" value="AMIDOHYDROLASE"/>
    <property type="match status" value="1"/>
</dbReference>
<feature type="domain" description="Amidohydrolase-related" evidence="2">
    <location>
        <begin position="3"/>
        <end position="276"/>
    </location>
</feature>
<protein>
    <submittedName>
        <fullName evidence="3">Amidohydrolase family protein</fullName>
    </submittedName>
</protein>
<evidence type="ECO:0000313" key="3">
    <source>
        <dbReference type="EMBL" id="MCU6798299.1"/>
    </source>
</evidence>
<comment type="similarity">
    <text evidence="1">Belongs to the metallo-dependent hydrolases superfamily.</text>
</comment>
<comment type="caution">
    <text evidence="3">The sequence shown here is derived from an EMBL/GenBank/DDBJ whole genome shotgun (WGS) entry which is preliminary data.</text>
</comment>
<dbReference type="EMBL" id="JAOQIO010000125">
    <property type="protein sequence ID" value="MCU6798299.1"/>
    <property type="molecule type" value="Genomic_DNA"/>
</dbReference>
<dbReference type="SUPFAM" id="SSF51556">
    <property type="entry name" value="Metallo-dependent hydrolases"/>
    <property type="match status" value="1"/>
</dbReference>
<dbReference type="Pfam" id="PF04909">
    <property type="entry name" value="Amidohydro_2"/>
    <property type="match status" value="1"/>
</dbReference>
<keyword evidence="4" id="KW-1185">Reference proteome</keyword>
<dbReference type="PANTHER" id="PTHR43569:SF2">
    <property type="entry name" value="AMIDOHYDROLASE-RELATED DOMAIN-CONTAINING PROTEIN"/>
    <property type="match status" value="1"/>
</dbReference>
<proteinExistence type="inferred from homology"/>
<dbReference type="Gene3D" id="3.20.20.140">
    <property type="entry name" value="Metal-dependent hydrolases"/>
    <property type="match status" value="1"/>
</dbReference>
<sequence>MRVDAHQHYWQLARGDYDWTKEDGEILHRDYFPADLSEHLARTQIDKTIVVQAAPTMKDTEFMLELAQHNDSIAGVVGWLDLEHKDFREHYESLRKQSKLVGIRIMIQIMEDADAVLRPASLQALKFLEAENFPVDLLMRSHQLPTVLKLLQEVPDLRGVIDHIAKPVIAQGQWEPWASQLEEISSYPSITCKLSGMVTEADHHTWSTEHVTPYIHHIVKAFGTERVMFGSDWPVCLLAASYERVVELLEEALPEGITESEKTAIFGHNALRFYKLEHWIR</sequence>
<evidence type="ECO:0000313" key="4">
    <source>
        <dbReference type="Proteomes" id="UP001652445"/>
    </source>
</evidence>
<dbReference type="InterPro" id="IPR032466">
    <property type="entry name" value="Metal_Hydrolase"/>
</dbReference>
<organism evidence="3 4">
    <name type="scientific">Paenibacillus baimaensis</name>
    <dbReference type="NCBI Taxonomy" id="2982185"/>
    <lineage>
        <taxon>Bacteria</taxon>
        <taxon>Bacillati</taxon>
        <taxon>Bacillota</taxon>
        <taxon>Bacilli</taxon>
        <taxon>Bacillales</taxon>
        <taxon>Paenibacillaceae</taxon>
        <taxon>Paenibacillus</taxon>
    </lineage>
</organism>
<gene>
    <name evidence="3" type="ORF">OB236_39840</name>
</gene>
<dbReference type="RefSeq" id="WP_262689035.1">
    <property type="nucleotide sequence ID" value="NZ_JAOQIO010000125.1"/>
</dbReference>
<dbReference type="InterPro" id="IPR052350">
    <property type="entry name" value="Metallo-dep_Lactonases"/>
</dbReference>
<evidence type="ECO:0000259" key="2">
    <source>
        <dbReference type="Pfam" id="PF04909"/>
    </source>
</evidence>